<dbReference type="EMBL" id="HBUF01507950">
    <property type="protein sequence ID" value="CAG6746089.1"/>
    <property type="molecule type" value="Transcribed_RNA"/>
</dbReference>
<reference evidence="2" key="1">
    <citation type="submission" date="2021-05" db="EMBL/GenBank/DDBJ databases">
        <authorList>
            <person name="Alioto T."/>
            <person name="Alioto T."/>
            <person name="Gomez Garrido J."/>
        </authorList>
    </citation>
    <scope>NUCLEOTIDE SEQUENCE</scope>
</reference>
<evidence type="ECO:0000313" key="2">
    <source>
        <dbReference type="EMBL" id="CAG6746089.1"/>
    </source>
</evidence>
<accession>A0A8D8ZED0</accession>
<feature type="compositionally biased region" description="Basic residues" evidence="1">
    <location>
        <begin position="34"/>
        <end position="45"/>
    </location>
</feature>
<organism evidence="2">
    <name type="scientific">Cacopsylla melanoneura</name>
    <dbReference type="NCBI Taxonomy" id="428564"/>
    <lineage>
        <taxon>Eukaryota</taxon>
        <taxon>Metazoa</taxon>
        <taxon>Ecdysozoa</taxon>
        <taxon>Arthropoda</taxon>
        <taxon>Hexapoda</taxon>
        <taxon>Insecta</taxon>
        <taxon>Pterygota</taxon>
        <taxon>Neoptera</taxon>
        <taxon>Paraneoptera</taxon>
        <taxon>Hemiptera</taxon>
        <taxon>Sternorrhyncha</taxon>
        <taxon>Psylloidea</taxon>
        <taxon>Psyllidae</taxon>
        <taxon>Psyllinae</taxon>
        <taxon>Cacopsylla</taxon>
    </lineage>
</organism>
<feature type="region of interest" description="Disordered" evidence="1">
    <location>
        <begin position="32"/>
        <end position="62"/>
    </location>
</feature>
<protein>
    <submittedName>
        <fullName evidence="2">Uncharacterized protein</fullName>
    </submittedName>
</protein>
<dbReference type="AlphaFoldDB" id="A0A8D8ZED0"/>
<evidence type="ECO:0000256" key="1">
    <source>
        <dbReference type="SAM" id="MobiDB-lite"/>
    </source>
</evidence>
<feature type="compositionally biased region" description="Basic and acidic residues" evidence="1">
    <location>
        <begin position="46"/>
        <end position="58"/>
    </location>
</feature>
<sequence>MNPILPIVPTVNFQSITFWYLCKKEIKFNIPSRMKMRKKKRREREKKKGRERGGGRRREKERKRVKINTEFVRRNYLCYFDTLQEKRVFTFSKRTLKEL</sequence>
<name>A0A8D8ZED0_9HEMI</name>
<proteinExistence type="predicted"/>